<name>A0A820C8V5_9BILA</name>
<dbReference type="InterPro" id="IPR001920">
    <property type="entry name" value="Asp/Glu_race"/>
</dbReference>
<dbReference type="InterPro" id="IPR015942">
    <property type="entry name" value="Asp/Glu/hydantoin_racemase"/>
</dbReference>
<evidence type="ECO:0008006" key="3">
    <source>
        <dbReference type="Google" id="ProtNLM"/>
    </source>
</evidence>
<dbReference type="PROSITE" id="PS00924">
    <property type="entry name" value="ASP_GLU_RACEMASE_2"/>
    <property type="match status" value="1"/>
</dbReference>
<dbReference type="GO" id="GO:0047661">
    <property type="term" value="F:amino-acid racemase activity"/>
    <property type="evidence" value="ECO:0007669"/>
    <property type="project" value="InterPro"/>
</dbReference>
<dbReference type="SUPFAM" id="SSF53681">
    <property type="entry name" value="Aspartate/glutamate racemase"/>
    <property type="match status" value="1"/>
</dbReference>
<protein>
    <recommendedName>
        <fullName evidence="3">Aspartate racemase</fullName>
    </recommendedName>
</protein>
<dbReference type="AlphaFoldDB" id="A0A820C8V5"/>
<evidence type="ECO:0000313" key="1">
    <source>
        <dbReference type="EMBL" id="CAF4219791.1"/>
    </source>
</evidence>
<reference evidence="1" key="1">
    <citation type="submission" date="2021-02" db="EMBL/GenBank/DDBJ databases">
        <authorList>
            <person name="Nowell W R."/>
        </authorList>
    </citation>
    <scope>NUCLEOTIDE SEQUENCE</scope>
</reference>
<proteinExistence type="predicted"/>
<dbReference type="Proteomes" id="UP000663836">
    <property type="component" value="Unassembled WGS sequence"/>
</dbReference>
<comment type="caution">
    <text evidence="1">The sequence shown here is derived from an EMBL/GenBank/DDBJ whole genome shotgun (WGS) entry which is preliminary data.</text>
</comment>
<accession>A0A820C8V5</accession>
<gene>
    <name evidence="1" type="ORF">JBS370_LOCUS37390</name>
</gene>
<dbReference type="Gene3D" id="3.40.50.1860">
    <property type="match status" value="1"/>
</dbReference>
<evidence type="ECO:0000313" key="2">
    <source>
        <dbReference type="Proteomes" id="UP000663836"/>
    </source>
</evidence>
<dbReference type="EMBL" id="CAJOBD010017094">
    <property type="protein sequence ID" value="CAF4219791.1"/>
    <property type="molecule type" value="Genomic_DNA"/>
</dbReference>
<sequence length="80" mass="9182">MKELSFNIFTEESKQTYVKVIQRLKDEHNVEGIVLGCTEIPLLVKQSDIPHVLLFDSTQLHAQLAVDYQLGRQNIEAFLP</sequence>
<dbReference type="InterPro" id="IPR033134">
    <property type="entry name" value="Asp/Glu_racemase_AS_2"/>
</dbReference>
<dbReference type="Pfam" id="PF01177">
    <property type="entry name" value="Asp_Glu_race"/>
    <property type="match status" value="1"/>
</dbReference>
<organism evidence="1 2">
    <name type="scientific">Rotaria sordida</name>
    <dbReference type="NCBI Taxonomy" id="392033"/>
    <lineage>
        <taxon>Eukaryota</taxon>
        <taxon>Metazoa</taxon>
        <taxon>Spiralia</taxon>
        <taxon>Gnathifera</taxon>
        <taxon>Rotifera</taxon>
        <taxon>Eurotatoria</taxon>
        <taxon>Bdelloidea</taxon>
        <taxon>Philodinida</taxon>
        <taxon>Philodinidae</taxon>
        <taxon>Rotaria</taxon>
    </lineage>
</organism>